<reference evidence="1 2" key="1">
    <citation type="submission" date="2019-05" db="EMBL/GenBank/DDBJ databases">
        <title>Genome-based reclassification of Lactobacillus casei as Lactobacillus casei subsp. casei. subsp.nov., description of Lactobacillus casei subsp. zeae subsp. nov., and emended description of Lactobacillus casei.</title>
        <authorList>
            <person name="Huang C.-H."/>
        </authorList>
    </citation>
    <scope>NUCLEOTIDE SEQUENCE [LARGE SCALE GENOMIC DNA]</scope>
    <source>
        <strain evidence="1 2">CRBIP24.58</strain>
    </source>
</reference>
<gene>
    <name evidence="1" type="ORF">FEI14_00805</name>
</gene>
<comment type="caution">
    <text evidence="1">The sequence shown here is derived from an EMBL/GenBank/DDBJ whole genome shotgun (WGS) entry which is preliminary data.</text>
</comment>
<organism evidence="1 2">
    <name type="scientific">Lacticaseibacillus zeae</name>
    <name type="common">Lactobacillus zeae</name>
    <dbReference type="NCBI Taxonomy" id="57037"/>
    <lineage>
        <taxon>Bacteria</taxon>
        <taxon>Bacillati</taxon>
        <taxon>Bacillota</taxon>
        <taxon>Bacilli</taxon>
        <taxon>Lactobacillales</taxon>
        <taxon>Lactobacillaceae</taxon>
        <taxon>Lacticaseibacillus</taxon>
    </lineage>
</organism>
<dbReference type="EMBL" id="VBWN01000001">
    <property type="protein sequence ID" value="TLF43457.1"/>
    <property type="molecule type" value="Genomic_DNA"/>
</dbReference>
<accession>A0A5R8M1F1</accession>
<proteinExistence type="predicted"/>
<dbReference type="AlphaFoldDB" id="A0A5R8M1F1"/>
<evidence type="ECO:0000313" key="1">
    <source>
        <dbReference type="EMBL" id="TLF43457.1"/>
    </source>
</evidence>
<protein>
    <submittedName>
        <fullName evidence="1">Uncharacterized protein</fullName>
    </submittedName>
</protein>
<evidence type="ECO:0000313" key="2">
    <source>
        <dbReference type="Proteomes" id="UP000307781"/>
    </source>
</evidence>
<dbReference type="Proteomes" id="UP000307781">
    <property type="component" value="Unassembled WGS sequence"/>
</dbReference>
<name>A0A5R8M1F1_LACZE</name>
<sequence>MDVKFEYDNTTAVMSLYTATNTDRCFQPVHHSNIMSLSGMVHIV</sequence>